<dbReference type="InterPro" id="IPR008949">
    <property type="entry name" value="Isoprenoid_synthase_dom_sf"/>
</dbReference>
<dbReference type="SUPFAM" id="SSF48576">
    <property type="entry name" value="Terpenoid synthases"/>
    <property type="match status" value="1"/>
</dbReference>
<dbReference type="InterPro" id="IPR002060">
    <property type="entry name" value="Squ/phyt_synthse"/>
</dbReference>
<dbReference type="SFLD" id="SFLDS00005">
    <property type="entry name" value="Isoprenoid_Synthase_Type_I"/>
    <property type="match status" value="1"/>
</dbReference>
<gene>
    <name evidence="1" type="ORF">JGI25_01532</name>
</gene>
<name>A0A916LKN4_KRYT1</name>
<dbReference type="Proteomes" id="UP000243105">
    <property type="component" value="Unassembled WGS sequence"/>
</dbReference>
<accession>A0A916LKN4</accession>
<reference evidence="1 2" key="1">
    <citation type="submission" date="2015-11" db="EMBL/GenBank/DDBJ databases">
        <authorList>
            <person name="Varghese N."/>
        </authorList>
    </citation>
    <scope>NUCLEOTIDE SEQUENCE [LARGE SCALE GENOMIC DNA]</scope>
    <source>
        <strain evidence="1 2">JGI-25</strain>
    </source>
</reference>
<dbReference type="SFLD" id="SFLDG01018">
    <property type="entry name" value="Squalene/Phytoene_Synthase_Lik"/>
    <property type="match status" value="1"/>
</dbReference>
<organism evidence="1 2">
    <name type="scientific">Kryptobacter tengchongensis</name>
    <dbReference type="NCBI Taxonomy" id="1643429"/>
    <lineage>
        <taxon>Bacteria</taxon>
        <taxon>Pseudomonadati</taxon>
        <taxon>Candidatus Kryptoniota</taxon>
        <taxon>Candidatus Kryptobacter</taxon>
    </lineage>
</organism>
<sequence>MNYYEIYDRFSEKCSKIITNLYTTSFSIGIFLLDRKIRKDIYSIYGFVRLADEIVDTFHDKDKHKLLYEFKEQTYRAINEKFSLNPILNSFQKTVNKYKIDTELIEAFFKSMEMDLYISDYSKDILKNYIYGSAEVVGLMCLTVFTNGDSKLYYELKEHAIKLGSAFQKINFLRDIRYDNFILKRRYFNKLDLKTLDEKELKTIIDDIQDELKFALRGIQKLPKEAKLGVFVAYLYYYSLLKK</sequence>
<dbReference type="GO" id="GO:0016765">
    <property type="term" value="F:transferase activity, transferring alkyl or aryl (other than methyl) groups"/>
    <property type="evidence" value="ECO:0007669"/>
    <property type="project" value="UniProtKB-ARBA"/>
</dbReference>
<protein>
    <submittedName>
        <fullName evidence="1">Phytoene/squalene synthetase</fullName>
    </submittedName>
</protein>
<evidence type="ECO:0000313" key="1">
    <source>
        <dbReference type="EMBL" id="CUT05123.1"/>
    </source>
</evidence>
<dbReference type="Pfam" id="PF00494">
    <property type="entry name" value="SQS_PSY"/>
    <property type="match status" value="1"/>
</dbReference>
<dbReference type="EMBL" id="CZVV01000149">
    <property type="protein sequence ID" value="CUT05123.1"/>
    <property type="molecule type" value="Genomic_DNA"/>
</dbReference>
<proteinExistence type="predicted"/>
<feature type="non-terminal residue" evidence="1">
    <location>
        <position position="243"/>
    </location>
</feature>
<comment type="caution">
    <text evidence="1">The sequence shown here is derived from an EMBL/GenBank/DDBJ whole genome shotgun (WGS) entry which is preliminary data.</text>
</comment>
<evidence type="ECO:0000313" key="2">
    <source>
        <dbReference type="Proteomes" id="UP000243105"/>
    </source>
</evidence>
<dbReference type="AlphaFoldDB" id="A0A916LKN4"/>
<dbReference type="Gene3D" id="1.10.600.10">
    <property type="entry name" value="Farnesyl Diphosphate Synthase"/>
    <property type="match status" value="1"/>
</dbReference>
<dbReference type="RefSeq" id="WP_072264216.1">
    <property type="nucleotide sequence ID" value="NZ_CZVV01000149.1"/>
</dbReference>
<dbReference type="PANTHER" id="PTHR31480">
    <property type="entry name" value="BIFUNCTIONAL LYCOPENE CYCLASE/PHYTOENE SYNTHASE"/>
    <property type="match status" value="1"/>
</dbReference>